<feature type="domain" description="ACT" evidence="12">
    <location>
        <begin position="194"/>
        <end position="272"/>
    </location>
</feature>
<gene>
    <name evidence="10" type="primary">pheA</name>
    <name evidence="13" type="ORF">CHT91_08825</name>
</gene>
<organism evidence="13 14">
    <name type="scientific">Cutibacterium avidum</name>
    <dbReference type="NCBI Taxonomy" id="33010"/>
    <lineage>
        <taxon>Bacteria</taxon>
        <taxon>Bacillati</taxon>
        <taxon>Actinomycetota</taxon>
        <taxon>Actinomycetes</taxon>
        <taxon>Propionibacteriales</taxon>
        <taxon>Propionibacteriaceae</taxon>
        <taxon>Cutibacterium</taxon>
    </lineage>
</organism>
<dbReference type="UniPathway" id="UPA00121">
    <property type="reaction ID" value="UER00345"/>
</dbReference>
<dbReference type="Proteomes" id="UP000259211">
    <property type="component" value="Unassembled WGS sequence"/>
</dbReference>
<comment type="caution">
    <text evidence="13">The sequence shown here is derived from an EMBL/GenBank/DDBJ whole genome shotgun (WGS) entry which is preliminary data.</text>
</comment>
<dbReference type="GO" id="GO:0005737">
    <property type="term" value="C:cytoplasm"/>
    <property type="evidence" value="ECO:0007669"/>
    <property type="project" value="TreeGrafter"/>
</dbReference>
<dbReference type="Gene3D" id="3.40.190.10">
    <property type="entry name" value="Periplasmic binding protein-like II"/>
    <property type="match status" value="2"/>
</dbReference>
<dbReference type="InterPro" id="IPR002912">
    <property type="entry name" value="ACT_dom"/>
</dbReference>
<dbReference type="CDD" id="cd04905">
    <property type="entry name" value="ACT_CM-PDT"/>
    <property type="match status" value="1"/>
</dbReference>
<evidence type="ECO:0000256" key="2">
    <source>
        <dbReference type="ARBA" id="ARBA00013147"/>
    </source>
</evidence>
<keyword evidence="7 10" id="KW-0456">Lyase</keyword>
<reference evidence="13 14" key="1">
    <citation type="submission" date="2017-07" db="EMBL/GenBank/DDBJ databases">
        <authorList>
            <person name="Sun Z.S."/>
            <person name="Albrecht U."/>
            <person name="Echele G."/>
            <person name="Lee C.C."/>
        </authorList>
    </citation>
    <scope>NUCLEOTIDE SEQUENCE [LARGE SCALE GENOMIC DNA]</scope>
    <source>
        <strain evidence="13 14">P16-029</strain>
    </source>
</reference>
<evidence type="ECO:0000313" key="14">
    <source>
        <dbReference type="Proteomes" id="UP000259211"/>
    </source>
</evidence>
<dbReference type="NCBIfam" id="NF008865">
    <property type="entry name" value="PRK11898.1"/>
    <property type="match status" value="1"/>
</dbReference>
<evidence type="ECO:0000256" key="7">
    <source>
        <dbReference type="ARBA" id="ARBA00023239"/>
    </source>
</evidence>
<evidence type="ECO:0000256" key="4">
    <source>
        <dbReference type="ARBA" id="ARBA00022605"/>
    </source>
</evidence>
<dbReference type="EMBL" id="NOWI01000007">
    <property type="protein sequence ID" value="RFT43676.1"/>
    <property type="molecule type" value="Genomic_DNA"/>
</dbReference>
<evidence type="ECO:0000256" key="1">
    <source>
        <dbReference type="ARBA" id="ARBA00004741"/>
    </source>
</evidence>
<evidence type="ECO:0000256" key="3">
    <source>
        <dbReference type="ARBA" id="ARBA00021872"/>
    </source>
</evidence>
<accession>A0A3E2DE67</accession>
<keyword evidence="4 10" id="KW-0028">Amino-acid biosynthesis</keyword>
<dbReference type="AlphaFoldDB" id="A0A3E2DE67"/>
<dbReference type="InterPro" id="IPR018528">
    <property type="entry name" value="Preph_deHydtase_CS"/>
</dbReference>
<dbReference type="PROSITE" id="PS00857">
    <property type="entry name" value="PREPHENATE_DEHYDR_1"/>
    <property type="match status" value="1"/>
</dbReference>
<dbReference type="SUPFAM" id="SSF55021">
    <property type="entry name" value="ACT-like"/>
    <property type="match status" value="1"/>
</dbReference>
<proteinExistence type="predicted"/>
<keyword evidence="6 10" id="KW-0584">Phenylalanine biosynthesis</keyword>
<evidence type="ECO:0000256" key="8">
    <source>
        <dbReference type="ARBA" id="ARBA00047848"/>
    </source>
</evidence>
<evidence type="ECO:0000259" key="12">
    <source>
        <dbReference type="PROSITE" id="PS51671"/>
    </source>
</evidence>
<dbReference type="PROSITE" id="PS00858">
    <property type="entry name" value="PREPHENATE_DEHYDR_2"/>
    <property type="match status" value="1"/>
</dbReference>
<dbReference type="InterPro" id="IPR045865">
    <property type="entry name" value="ACT-like_dom_sf"/>
</dbReference>
<keyword evidence="5 10" id="KW-0057">Aromatic amino acid biosynthesis</keyword>
<feature type="site" description="Essential for prephenate dehydratase activity" evidence="9">
    <location>
        <position position="172"/>
    </location>
</feature>
<sequence>MYGYFGPAGTFTHQALKTLGHVDARPYATVGAALQGVVDGDVEASLVPIENSVEGGVSATLDTLAALGGLQIVREVVIPVQFNLYVRSGTSLASIRHVVTHPHAANQCRDWLAVNLPEHAEIAQGGSTASAAKEVSDPRSRFDAAVCAEVAGTMYGLTAVAQGIADNPDAVTRFILVARSGQMIARTGDDRTTVVVVPPSDHPGALLEILQQFSFRKINLSRIESRPTKDRLGEYCFSIDAIGHVADERMAAALKGLYRISRQVIFLGSYPNGSTRGFASPEGPDVIRGFSDEDYLAAEKWFQGVIGKW</sequence>
<comment type="catalytic activity">
    <reaction evidence="8 10">
        <text>prephenate + H(+) = 3-phenylpyruvate + CO2 + H2O</text>
        <dbReference type="Rhea" id="RHEA:21648"/>
        <dbReference type="ChEBI" id="CHEBI:15377"/>
        <dbReference type="ChEBI" id="CHEBI:15378"/>
        <dbReference type="ChEBI" id="CHEBI:16526"/>
        <dbReference type="ChEBI" id="CHEBI:18005"/>
        <dbReference type="ChEBI" id="CHEBI:29934"/>
        <dbReference type="EC" id="4.2.1.51"/>
    </reaction>
</comment>
<dbReference type="Gene3D" id="3.30.70.260">
    <property type="match status" value="1"/>
</dbReference>
<evidence type="ECO:0000313" key="13">
    <source>
        <dbReference type="EMBL" id="RFT43676.1"/>
    </source>
</evidence>
<protein>
    <recommendedName>
        <fullName evidence="3 10">Prephenate dehydratase</fullName>
        <shortName evidence="10">PDT</shortName>
        <ecNumber evidence="2 10">4.2.1.51</ecNumber>
    </recommendedName>
</protein>
<dbReference type="PANTHER" id="PTHR21022:SF19">
    <property type="entry name" value="PREPHENATE DEHYDRATASE-RELATED"/>
    <property type="match status" value="1"/>
</dbReference>
<dbReference type="Pfam" id="PF00800">
    <property type="entry name" value="PDT"/>
    <property type="match status" value="1"/>
</dbReference>
<dbReference type="CDD" id="cd13632">
    <property type="entry name" value="PBP2_Aa-PDT_like"/>
    <property type="match status" value="1"/>
</dbReference>
<evidence type="ECO:0000256" key="6">
    <source>
        <dbReference type="ARBA" id="ARBA00023222"/>
    </source>
</evidence>
<dbReference type="EC" id="4.2.1.51" evidence="2 10"/>
<dbReference type="SUPFAM" id="SSF53850">
    <property type="entry name" value="Periplasmic binding protein-like II"/>
    <property type="match status" value="1"/>
</dbReference>
<dbReference type="PROSITE" id="PS51171">
    <property type="entry name" value="PREPHENATE_DEHYDR_3"/>
    <property type="match status" value="1"/>
</dbReference>
<evidence type="ECO:0000259" key="11">
    <source>
        <dbReference type="PROSITE" id="PS51171"/>
    </source>
</evidence>
<dbReference type="GO" id="GO:0004664">
    <property type="term" value="F:prephenate dehydratase activity"/>
    <property type="evidence" value="ECO:0007669"/>
    <property type="project" value="UniProtKB-UniRule"/>
</dbReference>
<dbReference type="RefSeq" id="WP_117189506.1">
    <property type="nucleotide sequence ID" value="NZ_AP024308.1"/>
</dbReference>
<comment type="pathway">
    <text evidence="1 10">Amino-acid biosynthesis; L-phenylalanine biosynthesis; phenylpyruvate from prephenate: step 1/1.</text>
</comment>
<dbReference type="InterPro" id="IPR008242">
    <property type="entry name" value="Chor_mutase/pphenate_deHydtase"/>
</dbReference>
<evidence type="ECO:0000256" key="9">
    <source>
        <dbReference type="PIRSR" id="PIRSR001500-2"/>
    </source>
</evidence>
<dbReference type="GO" id="GO:0009094">
    <property type="term" value="P:L-phenylalanine biosynthetic process"/>
    <property type="evidence" value="ECO:0007669"/>
    <property type="project" value="UniProtKB-UniPathway"/>
</dbReference>
<name>A0A3E2DE67_9ACTN</name>
<dbReference type="PANTHER" id="PTHR21022">
    <property type="entry name" value="PREPHENATE DEHYDRATASE P PROTEIN"/>
    <property type="match status" value="1"/>
</dbReference>
<dbReference type="InterPro" id="IPR001086">
    <property type="entry name" value="Preph_deHydtase"/>
</dbReference>
<dbReference type="PROSITE" id="PS51671">
    <property type="entry name" value="ACT"/>
    <property type="match status" value="1"/>
</dbReference>
<evidence type="ECO:0000256" key="10">
    <source>
        <dbReference type="RuleBase" id="RU361254"/>
    </source>
</evidence>
<evidence type="ECO:0000256" key="5">
    <source>
        <dbReference type="ARBA" id="ARBA00023141"/>
    </source>
</evidence>
<feature type="domain" description="Prephenate dehydratase" evidence="11">
    <location>
        <begin position="1"/>
        <end position="179"/>
    </location>
</feature>
<dbReference type="PIRSF" id="PIRSF001500">
    <property type="entry name" value="Chor_mut_pdt_Ppr"/>
    <property type="match status" value="1"/>
</dbReference>
<dbReference type="FunFam" id="3.30.70.260:FF:000012">
    <property type="entry name" value="Prephenate dehydratase"/>
    <property type="match status" value="1"/>
</dbReference>